<feature type="region of interest" description="Disordered" evidence="9">
    <location>
        <begin position="265"/>
        <end position="308"/>
    </location>
</feature>
<dbReference type="SUPFAM" id="SSF52540">
    <property type="entry name" value="P-loop containing nucleoside triphosphate hydrolases"/>
    <property type="match status" value="1"/>
</dbReference>
<feature type="coiled-coil region" evidence="8">
    <location>
        <begin position="1995"/>
        <end position="2022"/>
    </location>
</feature>
<feature type="domain" description="Kinesin motor" evidence="11">
    <location>
        <begin position="1618"/>
        <end position="1979"/>
    </location>
</feature>
<dbReference type="SMART" id="SM00249">
    <property type="entry name" value="PHD"/>
    <property type="match status" value="6"/>
</dbReference>
<dbReference type="InterPro" id="IPR011011">
    <property type="entry name" value="Znf_FYVE_PHD"/>
</dbReference>
<evidence type="ECO:0000259" key="12">
    <source>
        <dbReference type="PROSITE" id="PS51805"/>
    </source>
</evidence>
<evidence type="ECO:0008006" key="15">
    <source>
        <dbReference type="Google" id="ProtNLM"/>
    </source>
</evidence>
<dbReference type="GO" id="GO:0051231">
    <property type="term" value="P:spindle elongation"/>
    <property type="evidence" value="ECO:0007669"/>
    <property type="project" value="TreeGrafter"/>
</dbReference>
<dbReference type="SUPFAM" id="SSF57903">
    <property type="entry name" value="FYVE/PHD zinc finger"/>
    <property type="match status" value="2"/>
</dbReference>
<dbReference type="InterPro" id="IPR027640">
    <property type="entry name" value="Kinesin-like_fam"/>
</dbReference>
<dbReference type="GO" id="GO:0005524">
    <property type="term" value="F:ATP binding"/>
    <property type="evidence" value="ECO:0007669"/>
    <property type="project" value="UniProtKB-UniRule"/>
</dbReference>
<protein>
    <recommendedName>
        <fullName evidence="15">Kinesin-like protein</fullName>
    </recommendedName>
</protein>
<dbReference type="InParanoid" id="G4Z961"/>
<evidence type="ECO:0000256" key="5">
    <source>
        <dbReference type="ARBA" id="ARBA00022840"/>
    </source>
</evidence>
<keyword evidence="2 7" id="KW-0547">Nucleotide-binding</keyword>
<evidence type="ECO:0000256" key="3">
    <source>
        <dbReference type="ARBA" id="ARBA00022771"/>
    </source>
</evidence>
<evidence type="ECO:0000256" key="7">
    <source>
        <dbReference type="PROSITE-ProRule" id="PRU00283"/>
    </source>
</evidence>
<dbReference type="PROSITE" id="PS51805">
    <property type="entry name" value="EPHD"/>
    <property type="match status" value="2"/>
</dbReference>
<dbReference type="InterPro" id="IPR019787">
    <property type="entry name" value="Znf_PHD-finger"/>
</dbReference>
<evidence type="ECO:0000256" key="9">
    <source>
        <dbReference type="SAM" id="MobiDB-lite"/>
    </source>
</evidence>
<gene>
    <name evidence="13" type="ORF">PHYSODRAFT_461834</name>
</gene>
<dbReference type="CDD" id="cd00106">
    <property type="entry name" value="KISc"/>
    <property type="match status" value="1"/>
</dbReference>
<evidence type="ECO:0000313" key="14">
    <source>
        <dbReference type="Proteomes" id="UP000002640"/>
    </source>
</evidence>
<dbReference type="PANTHER" id="PTHR47969">
    <property type="entry name" value="CHROMOSOME-ASSOCIATED KINESIN KIF4A-RELATED"/>
    <property type="match status" value="1"/>
</dbReference>
<dbReference type="PROSITE" id="PS50067">
    <property type="entry name" value="KINESIN_MOTOR_2"/>
    <property type="match status" value="1"/>
</dbReference>
<feature type="compositionally biased region" description="Acidic residues" evidence="9">
    <location>
        <begin position="1426"/>
        <end position="1442"/>
    </location>
</feature>
<dbReference type="GO" id="GO:0008017">
    <property type="term" value="F:microtubule binding"/>
    <property type="evidence" value="ECO:0007669"/>
    <property type="project" value="InterPro"/>
</dbReference>
<feature type="binding site" evidence="7">
    <location>
        <begin position="1702"/>
        <end position="1709"/>
    </location>
    <ligand>
        <name>ATP</name>
        <dbReference type="ChEBI" id="CHEBI:30616"/>
    </ligand>
</feature>
<dbReference type="KEGG" id="psoj:PHYSODRAFT_461834"/>
<dbReference type="SMART" id="SM00129">
    <property type="entry name" value="KISc"/>
    <property type="match status" value="1"/>
</dbReference>
<feature type="non-terminal residue" evidence="13">
    <location>
        <position position="2531"/>
    </location>
</feature>
<dbReference type="Gene3D" id="3.40.850.10">
    <property type="entry name" value="Kinesin motor domain"/>
    <property type="match status" value="1"/>
</dbReference>
<evidence type="ECO:0000256" key="1">
    <source>
        <dbReference type="ARBA" id="ARBA00022723"/>
    </source>
</evidence>
<keyword evidence="5 7" id="KW-0067">ATP-binding</keyword>
<feature type="region of interest" description="Disordered" evidence="9">
    <location>
        <begin position="1339"/>
        <end position="1442"/>
    </location>
</feature>
<feature type="compositionally biased region" description="Basic residues" evidence="9">
    <location>
        <begin position="283"/>
        <end position="294"/>
    </location>
</feature>
<dbReference type="SMR" id="G4Z961"/>
<reference evidence="13 14" key="1">
    <citation type="journal article" date="2006" name="Science">
        <title>Phytophthora genome sequences uncover evolutionary origins and mechanisms of pathogenesis.</title>
        <authorList>
            <person name="Tyler B.M."/>
            <person name="Tripathy S."/>
            <person name="Zhang X."/>
            <person name="Dehal P."/>
            <person name="Jiang R.H."/>
            <person name="Aerts A."/>
            <person name="Arredondo F.D."/>
            <person name="Baxter L."/>
            <person name="Bensasson D."/>
            <person name="Beynon J.L."/>
            <person name="Chapman J."/>
            <person name="Damasceno C.M."/>
            <person name="Dorrance A.E."/>
            <person name="Dou D."/>
            <person name="Dickerman A.W."/>
            <person name="Dubchak I.L."/>
            <person name="Garbelotto M."/>
            <person name="Gijzen M."/>
            <person name="Gordon S.G."/>
            <person name="Govers F."/>
            <person name="Grunwald N.J."/>
            <person name="Huang W."/>
            <person name="Ivors K.L."/>
            <person name="Jones R.W."/>
            <person name="Kamoun S."/>
            <person name="Krampis K."/>
            <person name="Lamour K.H."/>
            <person name="Lee M.K."/>
            <person name="McDonald W.H."/>
            <person name="Medina M."/>
            <person name="Meijer H.J."/>
            <person name="Nordberg E.K."/>
            <person name="Maclean D.J."/>
            <person name="Ospina-Giraldo M.D."/>
            <person name="Morris P.F."/>
            <person name="Phuntumart V."/>
            <person name="Putnam N.H."/>
            <person name="Rash S."/>
            <person name="Rose J.K."/>
            <person name="Sakihama Y."/>
            <person name="Salamov A.A."/>
            <person name="Savidor A."/>
            <person name="Scheuring C.F."/>
            <person name="Smith B.M."/>
            <person name="Sobral B.W."/>
            <person name="Terry A."/>
            <person name="Torto-Alalibo T.A."/>
            <person name="Win J."/>
            <person name="Xu Z."/>
            <person name="Zhang H."/>
            <person name="Grigoriev I.V."/>
            <person name="Rokhsar D.S."/>
            <person name="Boore J.L."/>
        </authorList>
    </citation>
    <scope>NUCLEOTIDE SEQUENCE [LARGE SCALE GENOMIC DNA]</scope>
    <source>
        <strain evidence="13 14">P6497</strain>
    </source>
</reference>
<dbReference type="InterPro" id="IPR027417">
    <property type="entry name" value="P-loop_NTPase"/>
</dbReference>
<keyword evidence="8" id="KW-0175">Coiled coil</keyword>
<feature type="domain" description="PHD-type" evidence="12">
    <location>
        <begin position="71"/>
        <end position="183"/>
    </location>
</feature>
<feature type="compositionally biased region" description="Basic and acidic residues" evidence="9">
    <location>
        <begin position="684"/>
        <end position="695"/>
    </location>
</feature>
<keyword evidence="4" id="KW-0862">Zinc</keyword>
<dbReference type="Pfam" id="PF13832">
    <property type="entry name" value="zf-HC5HC2H_2"/>
    <property type="match status" value="3"/>
</dbReference>
<dbReference type="GeneID" id="20653273"/>
<dbReference type="PRINTS" id="PR00380">
    <property type="entry name" value="KINESINHEAVY"/>
</dbReference>
<proteinExistence type="inferred from homology"/>
<dbReference type="InterPro" id="IPR019786">
    <property type="entry name" value="Zinc_finger_PHD-type_CS"/>
</dbReference>
<dbReference type="OMA" id="DGPCERH"/>
<dbReference type="PROSITE" id="PS00411">
    <property type="entry name" value="KINESIN_MOTOR_1"/>
    <property type="match status" value="1"/>
</dbReference>
<dbReference type="InterPro" id="IPR001752">
    <property type="entry name" value="Kinesin_motor_dom"/>
</dbReference>
<dbReference type="CDD" id="cd15571">
    <property type="entry name" value="ePHD"/>
    <property type="match status" value="3"/>
</dbReference>
<feature type="region of interest" description="Disordered" evidence="9">
    <location>
        <begin position="2080"/>
        <end position="2136"/>
    </location>
</feature>
<feature type="region of interest" description="Disordered" evidence="9">
    <location>
        <begin position="684"/>
        <end position="706"/>
    </location>
</feature>
<dbReference type="InterPro" id="IPR034732">
    <property type="entry name" value="EPHD"/>
</dbReference>
<comment type="similarity">
    <text evidence="7">Belongs to the TRAFAC class myosin-kinesin ATPase superfamily. Kinesin family.</text>
</comment>
<dbReference type="InterPro" id="IPR036961">
    <property type="entry name" value="Kinesin_motor_dom_sf"/>
</dbReference>
<dbReference type="GO" id="GO:0007018">
    <property type="term" value="P:microtubule-based movement"/>
    <property type="evidence" value="ECO:0007669"/>
    <property type="project" value="InterPro"/>
</dbReference>
<feature type="compositionally biased region" description="Acidic residues" evidence="9">
    <location>
        <begin position="696"/>
        <end position="706"/>
    </location>
</feature>
<dbReference type="Proteomes" id="UP000002640">
    <property type="component" value="Unassembled WGS sequence"/>
</dbReference>
<dbReference type="GO" id="GO:0007052">
    <property type="term" value="P:mitotic spindle organization"/>
    <property type="evidence" value="ECO:0007669"/>
    <property type="project" value="TreeGrafter"/>
</dbReference>
<sequence length="2531" mass="279022">APREPCCICMEVDDYQGTLLVQCARCAIRVHVKCYGRSIAGGDASAWLCQACEHLSASSSSSSSSVSSRVAPQCAVCPIAGGALRLTAQRDVWCHVLCINWIPELYHSLAGAMDEAVDISLLDRSRSSLRCILCGLRGGCIQCVSGRCAKAFHVLCAFRAPSSLLFTGYNADNQQVYHCKSHLADVATTRFEMVDNSWRKLPVAKQYLLEHPATTELKCRFCTNKVSAPNKESHETQCLLGWLARHDSLMRKQELDRLGVKPAEISYKTQAKSPSKKGGGGKTRSKSSPKKSRDKRQAPPMRACPECGESVRETHMMGHLKNTCPKSRHAMKRKNNMTSPRTFAGLDDTEPADLTDVLFASWPGQNSGAPMDSTYFWKLVENHFFSSSVLEKKRMEQLSKSLCGVKLEDIAKATRRRPLQASDIHCRDTLRLERSADDPKQALALRKFAHKCDFLMRASHCRCLSDPFAKPMIEICHNPECTQPVTEQPADSVSKNVPEGTEADIRVQFKNGENTTVSCKYSLRVSQNGATMHQQAANNGTFASIFQHDAMSTLVGFDMQTKKVPLDKDDQLLISLDACDQVKEAPVEKSPEANGLKSPILALPANAALTDELTPEINLLMEYLKDTTEQNRYRIRTLYKRLQGREGDDNKFQIKAQTTDMYYREFAAWKRLCSSLLIGYRSGDEPEKEVKKTDTEEQEGSTEDEDDAIDDGTCVVCFDGQSPETNPIIFCDRCELAVHQRCYGMDKVPSNEFICDRCRATREGLDPATDVFCQLCSLSDGAFKRTVDGKWVHVVCALWCPKVWIGNLFDLSEISLVGTTTQVRFVNSAEEIDARINQASGGQNAIVKNDETPEVPALELGSLCVHCRVACGRTIQCCHPGCSTSFHPLCGWYEGLPMTISLGDGRYMYAGGGAGLNFRMYCPSHLPGHYPASEQLAQKRRRTRFRIDSYFVMRNKDNYSTGSKQAGGDESSLLSGSIVQAVLSAESKITATDDDPNATDWTDMTVCSACFEYCAPITGELTDVNMLHRRQFMIRCQYCNVYIHPECCISDIGSSASIFRSNWICERCTLTGGKESPACVVCAKATDYLMPCVDPPATAIQPTVQTLLAPKSTSMAIRPAPGGGQQLWLQGYQNMQRQQQGQTISESKTLQLHQQIPESNGVAATPSTSNRWIHVYCSKWQKTRTVKRHHMLCAYTPTLKSDGMSTRCELCDKKEGLLANCAQCYRRFHPICAAQKKLYCARSNRTEWKFYCEAHPPPDAAFDVNRQSWINQEILGQLQDLRRSLERGRMLLEMSRQRDRQQKRLLNLCKLPLMEASIEVILKKRPSAQMKEVYHELTGETLTDVPHRPKPAPPSPHNARNRVRSSPRAAAASRPTRSSKRSAPQTAATPERSPKRRRADSDVSSSGETNSRRSSRRKSLRFNQEEASEDEGADASEDDDELEAQKKLWTSLAVPKDLGDFDLVVAKEFPELVMDSITRGGSSAAVDGTPPSTAASTTETIDSGEEAHYCDEWELFSDAKYDASDDGDSADGQGEEGEDQLSSACEQATTELAIESVVATTRSQLDDTDRQEDPVAPEHGVECYNAEDINGVVSGSVVDEHRPTSQGGENMDASLRRRIQVVVRVRPLSESEGKVVVTAGEKQGSSLCVQATTAQGSISTVTECAFDRVFMGAATQEDVFSAVEPSVQACLEGYNATVFAYGQTGTGKTHTLFGRDLGSSRDNTACDGATAPGVASESFRMVKSSWGIVPRTLSYLLDRAAILKEKNCQVELHLSFLQIYNDRLFDLLTDRMRQKPLLIREQPTLEGTTSVSVQGLSSERITSFSHAMQIIHQGHTNRCVRETESNVSSSRSHAIVQLHVATQCPAPNGDGQVLRRARLNLVDLAGSEKWNTDVEMEDAHSQELKNINTSLSALGNCIAALTEAGRKHIPYRDSTLTRVLQDSFGGNTQSCLIATVNATQQSCDETIRTLHFADRARSVMQTIRVNEVADGSTELLMAKIQIVKLRERLESEQRRRHETRLKEHQALQRDFQEKLKGKDKEISKLSRDNAVFQRWREEDVKKIRALESRVKDLEQLVDSNGGKKYDAPKDLGTSTPAQAMKRQASISVSNSTMTRTTTMQKSRSRPSLARAGSDNGTAARAYKQVLERYALGSSKEQPQKATVGSKVAFEPNPIIDPSYDATNQLEDAEELDASSSTNEMQRLQAAVERSRADESPLAWRQASGVCVSPVTCPPDGNDVTATQYSSAMNSWKYSNLAAATNSFNPNWPPSAMSKSTPVLLTQQQDRIGNSSELWSSNPASGWSTSASKQDPVTLFKSASVAGFTYTSLPRAQATGAIEACTKHKLAGCMLCSVNDSFRQTQAAPTRQTAKEPAPVAVASKVTEVARKLQDGPCERHQLLRCFICMKGSVNTTPSSAVQTPSAATTVPTKAPPIYSYSSSATLPTGKLPTYQAPSPQADASLQSKCALHSLANCILCAGVKAMTRKVAVPTPQASPAKAVTSFDSRSGHYVEDRAAADRYRRYTLDERILNH</sequence>
<evidence type="ECO:0000313" key="13">
    <source>
        <dbReference type="EMBL" id="EGZ21115.1"/>
    </source>
</evidence>
<name>G4Z961_PHYSP</name>
<keyword evidence="1" id="KW-0479">Metal-binding</keyword>
<feature type="domain" description="PHD-type" evidence="10">
    <location>
        <begin position="711"/>
        <end position="761"/>
    </location>
</feature>
<dbReference type="InterPro" id="IPR019821">
    <property type="entry name" value="Kinesin_motor_CS"/>
</dbReference>
<evidence type="ECO:0000259" key="11">
    <source>
        <dbReference type="PROSITE" id="PS50067"/>
    </source>
</evidence>
<feature type="domain" description="PHD-type" evidence="12">
    <location>
        <begin position="770"/>
        <end position="914"/>
    </location>
</feature>
<dbReference type="Gene3D" id="3.30.40.10">
    <property type="entry name" value="Zinc/RING finger domain, C3HC4 (zinc finger)"/>
    <property type="match status" value="5"/>
</dbReference>
<dbReference type="CDD" id="cd15492">
    <property type="entry name" value="PHD_BRPF_JADE_like"/>
    <property type="match status" value="1"/>
</dbReference>
<accession>G4Z961</accession>
<organism evidence="13 14">
    <name type="scientific">Phytophthora sojae (strain P6497)</name>
    <name type="common">Soybean stem and root rot agent</name>
    <name type="synonym">Phytophthora megasperma f. sp. glycines</name>
    <dbReference type="NCBI Taxonomy" id="1094619"/>
    <lineage>
        <taxon>Eukaryota</taxon>
        <taxon>Sar</taxon>
        <taxon>Stramenopiles</taxon>
        <taxon>Oomycota</taxon>
        <taxon>Peronosporomycetes</taxon>
        <taxon>Peronosporales</taxon>
        <taxon>Peronosporaceae</taxon>
        <taxon>Phytophthora</taxon>
    </lineage>
</organism>
<feature type="compositionally biased region" description="Polar residues" evidence="9">
    <location>
        <begin position="2104"/>
        <end position="2121"/>
    </location>
</feature>
<dbReference type="Pfam" id="PF13771">
    <property type="entry name" value="zf-HC5HC2H"/>
    <property type="match status" value="1"/>
</dbReference>
<dbReference type="PROSITE" id="PS01359">
    <property type="entry name" value="ZF_PHD_1"/>
    <property type="match status" value="2"/>
</dbReference>
<keyword evidence="14" id="KW-1185">Reference proteome</keyword>
<keyword evidence="7" id="KW-0505">Motor protein</keyword>
<dbReference type="GO" id="GO:0003777">
    <property type="term" value="F:microtubule motor activity"/>
    <property type="evidence" value="ECO:0007669"/>
    <property type="project" value="InterPro"/>
</dbReference>
<evidence type="ECO:0000256" key="2">
    <source>
        <dbReference type="ARBA" id="ARBA00022741"/>
    </source>
</evidence>
<dbReference type="InterPro" id="IPR013083">
    <property type="entry name" value="Znf_RING/FYVE/PHD"/>
</dbReference>
<keyword evidence="3 6" id="KW-0863">Zinc-finger</keyword>
<evidence type="ECO:0000256" key="6">
    <source>
        <dbReference type="PROSITE-ProRule" id="PRU00146"/>
    </source>
</evidence>
<evidence type="ECO:0000256" key="4">
    <source>
        <dbReference type="ARBA" id="ARBA00022833"/>
    </source>
</evidence>
<dbReference type="GO" id="GO:0008270">
    <property type="term" value="F:zinc ion binding"/>
    <property type="evidence" value="ECO:0007669"/>
    <property type="project" value="UniProtKB-KW"/>
</dbReference>
<dbReference type="Pfam" id="PF00225">
    <property type="entry name" value="Kinesin"/>
    <property type="match status" value="1"/>
</dbReference>
<feature type="compositionally biased region" description="Acidic residues" evidence="9">
    <location>
        <begin position="1524"/>
        <end position="1539"/>
    </location>
</feature>
<dbReference type="InterPro" id="IPR001965">
    <property type="entry name" value="Znf_PHD"/>
</dbReference>
<feature type="region of interest" description="Disordered" evidence="9">
    <location>
        <begin position="1521"/>
        <end position="1545"/>
    </location>
</feature>
<feature type="region of interest" description="Disordered" evidence="9">
    <location>
        <begin position="1480"/>
        <end position="1503"/>
    </location>
</feature>
<feature type="compositionally biased region" description="Low complexity" evidence="9">
    <location>
        <begin position="1366"/>
        <end position="1384"/>
    </location>
</feature>
<dbReference type="STRING" id="1094619.G4Z961"/>
<dbReference type="Pfam" id="PF13831">
    <property type="entry name" value="PHD_2"/>
    <property type="match status" value="1"/>
</dbReference>
<dbReference type="GO" id="GO:0005875">
    <property type="term" value="C:microtubule associated complex"/>
    <property type="evidence" value="ECO:0007669"/>
    <property type="project" value="TreeGrafter"/>
</dbReference>
<feature type="non-terminal residue" evidence="13">
    <location>
        <position position="1"/>
    </location>
</feature>
<dbReference type="PROSITE" id="PS50016">
    <property type="entry name" value="ZF_PHD_2"/>
    <property type="match status" value="1"/>
</dbReference>
<dbReference type="RefSeq" id="XP_009523832.1">
    <property type="nucleotide sequence ID" value="XM_009525537.1"/>
</dbReference>
<evidence type="ECO:0000256" key="8">
    <source>
        <dbReference type="SAM" id="Coils"/>
    </source>
</evidence>
<feature type="compositionally biased region" description="Low complexity" evidence="9">
    <location>
        <begin position="1489"/>
        <end position="1498"/>
    </location>
</feature>
<evidence type="ECO:0000259" key="10">
    <source>
        <dbReference type="PROSITE" id="PS50016"/>
    </source>
</evidence>
<dbReference type="PANTHER" id="PTHR47969:SF29">
    <property type="entry name" value="KINESIN-LIKE PROTEIN"/>
    <property type="match status" value="1"/>
</dbReference>
<dbReference type="EMBL" id="JH159153">
    <property type="protein sequence ID" value="EGZ21115.1"/>
    <property type="molecule type" value="Genomic_DNA"/>
</dbReference>